<dbReference type="AlphaFoldDB" id="A0A202BGT3"/>
<reference evidence="1 2" key="1">
    <citation type="submission" date="2017-05" db="EMBL/GenBank/DDBJ databases">
        <title>Chromobacterium violaceum GHPS1 isolated from Hydrocarbon polluted soil in French Guiana display an awesome secondary metabolite arsenal and a battery of drug and heavy-metal-resistance and detoxification of xenobiotics proteins.</title>
        <authorList>
            <person name="Belbahri L."/>
        </authorList>
    </citation>
    <scope>NUCLEOTIDE SEQUENCE [LARGE SCALE GENOMIC DNA]</scope>
    <source>
        <strain evidence="1 2">GHPS1</strain>
    </source>
</reference>
<dbReference type="EMBL" id="NHOO01000001">
    <property type="protein sequence ID" value="OVE50753.1"/>
    <property type="molecule type" value="Genomic_DNA"/>
</dbReference>
<gene>
    <name evidence="1" type="ORF">CBW21_01620</name>
</gene>
<protein>
    <submittedName>
        <fullName evidence="1">Uncharacterized protein</fullName>
    </submittedName>
</protein>
<name>A0A202BGT3_CHRVL</name>
<keyword evidence="2" id="KW-1185">Reference proteome</keyword>
<accession>A0A202BGT3</accession>
<organism evidence="1 2">
    <name type="scientific">Chromobacterium violaceum</name>
    <dbReference type="NCBI Taxonomy" id="536"/>
    <lineage>
        <taxon>Bacteria</taxon>
        <taxon>Pseudomonadati</taxon>
        <taxon>Pseudomonadota</taxon>
        <taxon>Betaproteobacteria</taxon>
        <taxon>Neisseriales</taxon>
        <taxon>Chromobacteriaceae</taxon>
        <taxon>Chromobacterium</taxon>
    </lineage>
</organism>
<proteinExistence type="predicted"/>
<sequence>MIAGELAWKIEDDDYAVDTIQGRRVIVTAPVMLGGTGSDWEGAPIFGRDYLVDLLALGLVHQVLDIQDVERAVRKASEHATERCG</sequence>
<evidence type="ECO:0000313" key="1">
    <source>
        <dbReference type="EMBL" id="OVE50753.1"/>
    </source>
</evidence>
<dbReference type="Proteomes" id="UP000196342">
    <property type="component" value="Unassembled WGS sequence"/>
</dbReference>
<evidence type="ECO:0000313" key="2">
    <source>
        <dbReference type="Proteomes" id="UP000196342"/>
    </source>
</evidence>
<dbReference type="RefSeq" id="WP_011134093.1">
    <property type="nucleotide sequence ID" value="NZ_JABXOB010000002.1"/>
</dbReference>
<comment type="caution">
    <text evidence="1">The sequence shown here is derived from an EMBL/GenBank/DDBJ whole genome shotgun (WGS) entry which is preliminary data.</text>
</comment>